<reference evidence="3 4" key="1">
    <citation type="journal article" date="2018" name="Mar. Genomics">
        <title>Complete genome sequence of Marinifilaceae bacterium strain SPP2, isolated from the Antarctic marine sediment.</title>
        <authorList>
            <person name="Watanabe M."/>
            <person name="Kojima H."/>
            <person name="Fukui M."/>
        </authorList>
    </citation>
    <scope>NUCLEOTIDE SEQUENCE [LARGE SCALE GENOMIC DNA]</scope>
    <source>
        <strain evidence="3 4">SPP2</strain>
    </source>
</reference>
<dbReference type="OrthoDB" id="9768685at2"/>
<evidence type="ECO:0000313" key="3">
    <source>
        <dbReference type="EMBL" id="BAX80032.1"/>
    </source>
</evidence>
<evidence type="ECO:0000313" key="4">
    <source>
        <dbReference type="Proteomes" id="UP000218267"/>
    </source>
</evidence>
<organism evidence="3 4">
    <name type="scientific">Labilibaculum antarcticum</name>
    <dbReference type="NCBI Taxonomy" id="1717717"/>
    <lineage>
        <taxon>Bacteria</taxon>
        <taxon>Pseudomonadati</taxon>
        <taxon>Bacteroidota</taxon>
        <taxon>Bacteroidia</taxon>
        <taxon>Marinilabiliales</taxon>
        <taxon>Marinifilaceae</taxon>
        <taxon>Labilibaculum</taxon>
    </lineage>
</organism>
<dbReference type="SUPFAM" id="SSF53756">
    <property type="entry name" value="UDP-Glycosyltransferase/glycogen phosphorylase"/>
    <property type="match status" value="1"/>
</dbReference>
<reference evidence="4" key="2">
    <citation type="journal article" date="2020" name="Antonie Van Leeuwenhoek">
        <title>Labilibaculum antarcticum sp. nov., a novel facultative anaerobic, psychrotorelant bacterium isolated from marine sediment of Antarctica.</title>
        <authorList>
            <person name="Watanabe M."/>
            <person name="Kojima H."/>
            <person name="Fukui M."/>
        </authorList>
    </citation>
    <scope>NUCLEOTIDE SEQUENCE [LARGE SCALE GENOMIC DNA]</scope>
    <source>
        <strain evidence="4">SPP2</strain>
    </source>
</reference>
<dbReference type="Proteomes" id="UP000218267">
    <property type="component" value="Chromosome"/>
</dbReference>
<dbReference type="PANTHER" id="PTHR12526">
    <property type="entry name" value="GLYCOSYLTRANSFERASE"/>
    <property type="match status" value="1"/>
</dbReference>
<dbReference type="RefSeq" id="WP_096428907.1">
    <property type="nucleotide sequence ID" value="NZ_AP018042.1"/>
</dbReference>
<feature type="domain" description="Glycosyl transferase family 1" evidence="1">
    <location>
        <begin position="167"/>
        <end position="304"/>
    </location>
</feature>
<dbReference type="Pfam" id="PF00534">
    <property type="entry name" value="Glycos_transf_1"/>
    <property type="match status" value="1"/>
</dbReference>
<keyword evidence="4" id="KW-1185">Reference proteome</keyword>
<dbReference type="GO" id="GO:0016757">
    <property type="term" value="F:glycosyltransferase activity"/>
    <property type="evidence" value="ECO:0007669"/>
    <property type="project" value="InterPro"/>
</dbReference>
<dbReference type="CDD" id="cd03802">
    <property type="entry name" value="GT4_AviGT4-like"/>
    <property type="match status" value="1"/>
</dbReference>
<evidence type="ECO:0000259" key="1">
    <source>
        <dbReference type="Pfam" id="PF00534"/>
    </source>
</evidence>
<protein>
    <submittedName>
        <fullName evidence="3">Glycosyl transferase</fullName>
    </submittedName>
</protein>
<dbReference type="InterPro" id="IPR001296">
    <property type="entry name" value="Glyco_trans_1"/>
</dbReference>
<dbReference type="PANTHER" id="PTHR12526:SF595">
    <property type="entry name" value="BLL5217 PROTEIN"/>
    <property type="match status" value="1"/>
</dbReference>
<sequence length="336" mass="37983">MKIAVLSPIAWRTPPTKYGPWEQVASNIAEGLAEKGIDVTLFATGNSSTKGKLEFISETAYAENSTIEPKVWECLHISNLMEQADRFDLIHNNYDFLPLTYSKLIKTPMLTTIHGFSSPKIIPVYKQYNKNNFYVSISNSDRSCELDYIATVYNGIKSSDFTFNLNPKEYLLFFGRIHPEKGTSECIEIAKKAGRKLIISGLIQDQDYFNKMVKPFIDDDAVVYVGNSNPKERDKLLGEAFALLHPISFNEPFGLSVAESMLCGTPVIAFNRGSMPELIQTGKSGFLVNTVDEAVLAVDSIKWVSRAYCREWAESKFTQEKMIEAYLNVYRKILER</sequence>
<feature type="domain" description="Glycosyltransferase subfamily 4-like N-terminal" evidence="2">
    <location>
        <begin position="22"/>
        <end position="123"/>
    </location>
</feature>
<gene>
    <name evidence="3" type="ORF">ALGA_1657</name>
</gene>
<evidence type="ECO:0000259" key="2">
    <source>
        <dbReference type="Pfam" id="PF13439"/>
    </source>
</evidence>
<dbReference type="EMBL" id="AP018042">
    <property type="protein sequence ID" value="BAX80032.1"/>
    <property type="molecule type" value="Genomic_DNA"/>
</dbReference>
<dbReference type="Gene3D" id="3.40.50.2000">
    <property type="entry name" value="Glycogen Phosphorylase B"/>
    <property type="match status" value="2"/>
</dbReference>
<dbReference type="Pfam" id="PF13439">
    <property type="entry name" value="Glyco_transf_4"/>
    <property type="match status" value="1"/>
</dbReference>
<accession>A0A1Y1CJ61</accession>
<dbReference type="AlphaFoldDB" id="A0A1Y1CJ61"/>
<dbReference type="KEGG" id="mbas:ALGA_1657"/>
<keyword evidence="3" id="KW-0808">Transferase</keyword>
<proteinExistence type="predicted"/>
<name>A0A1Y1CJ61_9BACT</name>
<dbReference type="InterPro" id="IPR028098">
    <property type="entry name" value="Glyco_trans_4-like_N"/>
</dbReference>